<sequence>MRSSILTFTLLAISAVAAPLVDLEARQRPSPPGSPNCHYGPLGGDLICQAIRREDSPVDLEARQGRPLDPPGCHYAPLGGSTLICQANRREESPEDVASLPPSEVEIAPRACHTPPLGGPVLCVAM</sequence>
<dbReference type="Proteomes" id="UP000305067">
    <property type="component" value="Unassembled WGS sequence"/>
</dbReference>
<evidence type="ECO:0000313" key="2">
    <source>
        <dbReference type="EMBL" id="TFK95837.1"/>
    </source>
</evidence>
<evidence type="ECO:0000256" key="1">
    <source>
        <dbReference type="SAM" id="SignalP"/>
    </source>
</evidence>
<dbReference type="AlphaFoldDB" id="A0A5C3Q3T6"/>
<accession>A0A5C3Q3T6</accession>
<evidence type="ECO:0000313" key="3">
    <source>
        <dbReference type="Proteomes" id="UP000305067"/>
    </source>
</evidence>
<organism evidence="2 3">
    <name type="scientific">Pterulicium gracile</name>
    <dbReference type="NCBI Taxonomy" id="1884261"/>
    <lineage>
        <taxon>Eukaryota</taxon>
        <taxon>Fungi</taxon>
        <taxon>Dikarya</taxon>
        <taxon>Basidiomycota</taxon>
        <taxon>Agaricomycotina</taxon>
        <taxon>Agaricomycetes</taxon>
        <taxon>Agaricomycetidae</taxon>
        <taxon>Agaricales</taxon>
        <taxon>Pleurotineae</taxon>
        <taxon>Pterulaceae</taxon>
        <taxon>Pterulicium</taxon>
    </lineage>
</organism>
<proteinExistence type="predicted"/>
<dbReference type="EMBL" id="ML178873">
    <property type="protein sequence ID" value="TFK95837.1"/>
    <property type="molecule type" value="Genomic_DNA"/>
</dbReference>
<feature type="chain" id="PRO_5023126300" evidence="1">
    <location>
        <begin position="18"/>
        <end position="126"/>
    </location>
</feature>
<gene>
    <name evidence="2" type="ORF">BDV98DRAFT_608676</name>
</gene>
<keyword evidence="1" id="KW-0732">Signal</keyword>
<keyword evidence="3" id="KW-1185">Reference proteome</keyword>
<protein>
    <submittedName>
        <fullName evidence="2">Uncharacterized protein</fullName>
    </submittedName>
</protein>
<feature type="signal peptide" evidence="1">
    <location>
        <begin position="1"/>
        <end position="17"/>
    </location>
</feature>
<reference evidence="2 3" key="1">
    <citation type="journal article" date="2019" name="Nat. Ecol. Evol.">
        <title>Megaphylogeny resolves global patterns of mushroom evolution.</title>
        <authorList>
            <person name="Varga T."/>
            <person name="Krizsan K."/>
            <person name="Foldi C."/>
            <person name="Dima B."/>
            <person name="Sanchez-Garcia M."/>
            <person name="Sanchez-Ramirez S."/>
            <person name="Szollosi G.J."/>
            <person name="Szarkandi J.G."/>
            <person name="Papp V."/>
            <person name="Albert L."/>
            <person name="Andreopoulos W."/>
            <person name="Angelini C."/>
            <person name="Antonin V."/>
            <person name="Barry K.W."/>
            <person name="Bougher N.L."/>
            <person name="Buchanan P."/>
            <person name="Buyck B."/>
            <person name="Bense V."/>
            <person name="Catcheside P."/>
            <person name="Chovatia M."/>
            <person name="Cooper J."/>
            <person name="Damon W."/>
            <person name="Desjardin D."/>
            <person name="Finy P."/>
            <person name="Geml J."/>
            <person name="Haridas S."/>
            <person name="Hughes K."/>
            <person name="Justo A."/>
            <person name="Karasinski D."/>
            <person name="Kautmanova I."/>
            <person name="Kiss B."/>
            <person name="Kocsube S."/>
            <person name="Kotiranta H."/>
            <person name="LaButti K.M."/>
            <person name="Lechner B.E."/>
            <person name="Liimatainen K."/>
            <person name="Lipzen A."/>
            <person name="Lukacs Z."/>
            <person name="Mihaltcheva S."/>
            <person name="Morgado L.N."/>
            <person name="Niskanen T."/>
            <person name="Noordeloos M.E."/>
            <person name="Ohm R.A."/>
            <person name="Ortiz-Santana B."/>
            <person name="Ovrebo C."/>
            <person name="Racz N."/>
            <person name="Riley R."/>
            <person name="Savchenko A."/>
            <person name="Shiryaev A."/>
            <person name="Soop K."/>
            <person name="Spirin V."/>
            <person name="Szebenyi C."/>
            <person name="Tomsovsky M."/>
            <person name="Tulloss R.E."/>
            <person name="Uehling J."/>
            <person name="Grigoriev I.V."/>
            <person name="Vagvolgyi C."/>
            <person name="Papp T."/>
            <person name="Martin F.M."/>
            <person name="Miettinen O."/>
            <person name="Hibbett D.S."/>
            <person name="Nagy L.G."/>
        </authorList>
    </citation>
    <scope>NUCLEOTIDE SEQUENCE [LARGE SCALE GENOMIC DNA]</scope>
    <source>
        <strain evidence="2 3">CBS 309.79</strain>
    </source>
</reference>
<name>A0A5C3Q3T6_9AGAR</name>